<dbReference type="Pfam" id="PF01549">
    <property type="entry name" value="ShK"/>
    <property type="match status" value="2"/>
</dbReference>
<evidence type="ECO:0000256" key="2">
    <source>
        <dbReference type="SAM" id="SignalP"/>
    </source>
</evidence>
<feature type="domain" description="ShKT" evidence="3">
    <location>
        <begin position="122"/>
        <end position="162"/>
    </location>
</feature>
<protein>
    <recommendedName>
        <fullName evidence="3">ShKT domain-containing protein</fullName>
    </recommendedName>
</protein>
<evidence type="ECO:0000313" key="5">
    <source>
        <dbReference type="Proteomes" id="UP001303046"/>
    </source>
</evidence>
<dbReference type="InterPro" id="IPR003582">
    <property type="entry name" value="ShKT_dom"/>
</dbReference>
<comment type="caution">
    <text evidence="4">The sequence shown here is derived from an EMBL/GenBank/DDBJ whole genome shotgun (WGS) entry which is preliminary data.</text>
</comment>
<feature type="signal peptide" evidence="2">
    <location>
        <begin position="1"/>
        <end position="18"/>
    </location>
</feature>
<evidence type="ECO:0000256" key="1">
    <source>
        <dbReference type="PROSITE-ProRule" id="PRU01005"/>
    </source>
</evidence>
<dbReference type="PANTHER" id="PTHR46219">
    <property type="entry name" value="PROTEIN CBG11138"/>
    <property type="match status" value="1"/>
</dbReference>
<keyword evidence="5" id="KW-1185">Reference proteome</keyword>
<name>A0ABR1E754_NECAM</name>
<comment type="caution">
    <text evidence="1">Lacks conserved residue(s) required for the propagation of feature annotation.</text>
</comment>
<dbReference type="PROSITE" id="PS51670">
    <property type="entry name" value="SHKT"/>
    <property type="match status" value="2"/>
</dbReference>
<feature type="domain" description="ShKT" evidence="3">
    <location>
        <begin position="70"/>
        <end position="110"/>
    </location>
</feature>
<reference evidence="4 5" key="1">
    <citation type="submission" date="2023-08" db="EMBL/GenBank/DDBJ databases">
        <title>A Necator americanus chromosomal reference genome.</title>
        <authorList>
            <person name="Ilik V."/>
            <person name="Petrzelkova K.J."/>
            <person name="Pardy F."/>
            <person name="Fuh T."/>
            <person name="Niatou-Singa F.S."/>
            <person name="Gouil Q."/>
            <person name="Baker L."/>
            <person name="Ritchie M.E."/>
            <person name="Jex A.R."/>
            <person name="Gazzola D."/>
            <person name="Li H."/>
            <person name="Toshio Fujiwara R."/>
            <person name="Zhan B."/>
            <person name="Aroian R.V."/>
            <person name="Pafco B."/>
            <person name="Schwarz E.M."/>
        </authorList>
    </citation>
    <scope>NUCLEOTIDE SEQUENCE [LARGE SCALE GENOMIC DNA]</scope>
    <source>
        <strain evidence="4 5">Aroian</strain>
        <tissue evidence="4">Whole animal</tissue>
    </source>
</reference>
<dbReference type="Gene3D" id="1.10.10.1940">
    <property type="match status" value="2"/>
</dbReference>
<proteinExistence type="predicted"/>
<dbReference type="PANTHER" id="PTHR46219:SF5">
    <property type="entry name" value="SHKT DOMAIN-CONTAINING PROTEIN"/>
    <property type="match status" value="1"/>
</dbReference>
<dbReference type="Proteomes" id="UP001303046">
    <property type="component" value="Unassembled WGS sequence"/>
</dbReference>
<evidence type="ECO:0000259" key="3">
    <source>
        <dbReference type="PROSITE" id="PS51670"/>
    </source>
</evidence>
<feature type="chain" id="PRO_5047482183" description="ShKT domain-containing protein" evidence="2">
    <location>
        <begin position="19"/>
        <end position="163"/>
    </location>
</feature>
<sequence length="163" mass="17678">MSLGFIALLPFLLQITQAQLKVCTDGGAGPCITGRCPLASQQCIQTAQGEVCCDNDKIVDATATTTTAPCVDKVNPRTGVSDCPNTSYLCNNALYFQLMTEQCPKTCNRCPGTAVTAPTSTCQDFVNPRTGQSDCPQMESYCRNALYMQLMREQCPKTCKYCN</sequence>
<keyword evidence="2" id="KW-0732">Signal</keyword>
<gene>
    <name evidence="4" type="primary">Necator_chrV.g20797</name>
    <name evidence="4" type="ORF">RB195_016004</name>
</gene>
<accession>A0ABR1E754</accession>
<dbReference type="SMART" id="SM00254">
    <property type="entry name" value="ShKT"/>
    <property type="match status" value="2"/>
</dbReference>
<evidence type="ECO:0000313" key="4">
    <source>
        <dbReference type="EMBL" id="KAK6758517.1"/>
    </source>
</evidence>
<organism evidence="4 5">
    <name type="scientific">Necator americanus</name>
    <name type="common">Human hookworm</name>
    <dbReference type="NCBI Taxonomy" id="51031"/>
    <lineage>
        <taxon>Eukaryota</taxon>
        <taxon>Metazoa</taxon>
        <taxon>Ecdysozoa</taxon>
        <taxon>Nematoda</taxon>
        <taxon>Chromadorea</taxon>
        <taxon>Rhabditida</taxon>
        <taxon>Rhabditina</taxon>
        <taxon>Rhabditomorpha</taxon>
        <taxon>Strongyloidea</taxon>
        <taxon>Ancylostomatidae</taxon>
        <taxon>Bunostominae</taxon>
        <taxon>Necator</taxon>
    </lineage>
</organism>
<dbReference type="EMBL" id="JAVFWL010000005">
    <property type="protein sequence ID" value="KAK6758517.1"/>
    <property type="molecule type" value="Genomic_DNA"/>
</dbReference>